<dbReference type="EMBL" id="CP123967">
    <property type="protein sequence ID" value="WGT46937.1"/>
    <property type="molecule type" value="Genomic_DNA"/>
</dbReference>
<dbReference type="SUPFAM" id="SSF47413">
    <property type="entry name" value="lambda repressor-like DNA-binding domains"/>
    <property type="match status" value="1"/>
</dbReference>
<proteinExistence type="predicted"/>
<dbReference type="Pfam" id="PF02371">
    <property type="entry name" value="Transposase_20"/>
    <property type="match status" value="1"/>
</dbReference>
<evidence type="ECO:0000313" key="9">
    <source>
        <dbReference type="Proteomes" id="UP001244136"/>
    </source>
</evidence>
<dbReference type="Pfam" id="PF01548">
    <property type="entry name" value="DEDD_Tnp_IS110"/>
    <property type="match status" value="1"/>
</dbReference>
<dbReference type="EMBL" id="CP123967">
    <property type="protein sequence ID" value="WGT48124.1"/>
    <property type="molecule type" value="Genomic_DNA"/>
</dbReference>
<evidence type="ECO:0000259" key="2">
    <source>
        <dbReference type="Pfam" id="PF02371"/>
    </source>
</evidence>
<dbReference type="InterPro" id="IPR010982">
    <property type="entry name" value="Lambda_DNA-bd_dom_sf"/>
</dbReference>
<dbReference type="Proteomes" id="UP001244136">
    <property type="component" value="Chromosome"/>
</dbReference>
<reference evidence="4 9" key="1">
    <citation type="journal article" date="2008" name="Int. J. Syst. Evol. Microbiol.">
        <title>Tessaracoccus flavescens sp. nov., isolated from marine sediment.</title>
        <authorList>
            <person name="Lee D.W."/>
            <person name="Lee S.D."/>
        </authorList>
    </citation>
    <scope>NUCLEOTIDE SEQUENCE [LARGE SCALE GENOMIC DNA]</scope>
    <source>
        <strain evidence="4 9">T21</strain>
    </source>
</reference>
<dbReference type="InterPro" id="IPR003346">
    <property type="entry name" value="Transposase_20"/>
</dbReference>
<dbReference type="PANTHER" id="PTHR33055:SF16">
    <property type="entry name" value="TRANSPOSASE FOR INSERTION SEQUENCE ELEMENT IS1547"/>
    <property type="match status" value="1"/>
</dbReference>
<feature type="domain" description="Transposase IS116/IS110/IS902 C-terminal" evidence="2">
    <location>
        <begin position="233"/>
        <end position="311"/>
    </location>
</feature>
<dbReference type="InterPro" id="IPR047650">
    <property type="entry name" value="Transpos_IS110"/>
</dbReference>
<sequence length="402" mass="43410">MMPTHPSTVVAGVDTHLATHHVAVLDHTTGALLGDLEIETSLTGYRQLLDFVTSFGTVALVGVEGTSSYGAGLSRFLTRAGIAVREVIRPKRAARRLHGKTDPLDAILAARTLLTGETLPLPKPGTGNVEAIRVLLTARESAVKARTQAIVQLKSLLVTAPDQVRDTYRRLTGKALHAKLAACRPHGPVDQSSTMTALRSLARRIRDLDDEINLLNPQLQTLVAQTAPGVLDLVGVGVISAAQLLVTVGDDPTRIHSKAAFAKLCGVAPIPASSGKTHRMRLNRGGDRRANRALHTIALARARIDPDTIAYLAKKQAEGKTRREATRCLKRYISHLIITAIWTPPVVPPINDLRPLRHAKGLTTTQAGHALGVWPARISGIERGTLRNDTLTTRYREWLTTA</sequence>
<evidence type="ECO:0000259" key="1">
    <source>
        <dbReference type="Pfam" id="PF01548"/>
    </source>
</evidence>
<feature type="domain" description="Transposase IS110-like N-terminal" evidence="1">
    <location>
        <begin position="11"/>
        <end position="158"/>
    </location>
</feature>
<protein>
    <submittedName>
        <fullName evidence="4">IS110 family transposase</fullName>
    </submittedName>
</protein>
<dbReference type="EMBL" id="CP123967">
    <property type="protein sequence ID" value="WGT45959.1"/>
    <property type="molecule type" value="Genomic_DNA"/>
</dbReference>
<dbReference type="EMBL" id="CP123967">
    <property type="protein sequence ID" value="WGT46827.1"/>
    <property type="molecule type" value="Genomic_DNA"/>
</dbReference>
<evidence type="ECO:0000313" key="5">
    <source>
        <dbReference type="EMBL" id="WGT46937.1"/>
    </source>
</evidence>
<organism evidence="4 9">
    <name type="scientific">Tessaracoccus lacteus</name>
    <dbReference type="NCBI Taxonomy" id="3041766"/>
    <lineage>
        <taxon>Bacteria</taxon>
        <taxon>Bacillati</taxon>
        <taxon>Actinomycetota</taxon>
        <taxon>Actinomycetes</taxon>
        <taxon>Propionibacteriales</taxon>
        <taxon>Propionibacteriaceae</taxon>
        <taxon>Tessaracoccus</taxon>
    </lineage>
</organism>
<evidence type="ECO:0000313" key="4">
    <source>
        <dbReference type="EMBL" id="WGT46827.1"/>
    </source>
</evidence>
<accession>A0ABY8PWQ7</accession>
<evidence type="ECO:0000313" key="3">
    <source>
        <dbReference type="EMBL" id="WGT45959.1"/>
    </source>
</evidence>
<dbReference type="PANTHER" id="PTHR33055">
    <property type="entry name" value="TRANSPOSASE FOR INSERTION SEQUENCE ELEMENT IS1111A"/>
    <property type="match status" value="1"/>
</dbReference>
<dbReference type="InterPro" id="IPR002525">
    <property type="entry name" value="Transp_IS110-like_N"/>
</dbReference>
<keyword evidence="9" id="KW-1185">Reference proteome</keyword>
<dbReference type="NCBIfam" id="NF033542">
    <property type="entry name" value="transpos_IS110"/>
    <property type="match status" value="1"/>
</dbReference>
<reference evidence="4" key="2">
    <citation type="submission" date="2023-04" db="EMBL/GenBank/DDBJ databases">
        <authorList>
            <person name="Lee D.W."/>
            <person name="Lee S.D."/>
        </authorList>
    </citation>
    <scope>NUCLEOTIDE SEQUENCE</scope>
    <source>
        <strain evidence="4">T21</strain>
    </source>
</reference>
<name>A0ABY8PWQ7_9ACTN</name>
<gene>
    <name evidence="7" type="ORF">QH948_01095</name>
    <name evidence="8" type="ORF">QH948_05035</name>
    <name evidence="3" type="ORF">QH948_07185</name>
    <name evidence="4" type="ORF">QH948_11910</name>
    <name evidence="5" type="ORF">QH948_12495</name>
    <name evidence="6" type="ORF">QH948_13965</name>
</gene>
<evidence type="ECO:0000313" key="7">
    <source>
        <dbReference type="EMBL" id="WGT47414.1"/>
    </source>
</evidence>
<dbReference type="EMBL" id="CP123967">
    <property type="protein sequence ID" value="WGT47414.1"/>
    <property type="molecule type" value="Genomic_DNA"/>
</dbReference>
<dbReference type="RefSeq" id="WP_281143793.1">
    <property type="nucleotide sequence ID" value="NZ_CP123967.1"/>
</dbReference>
<evidence type="ECO:0000313" key="8">
    <source>
        <dbReference type="EMBL" id="WGT48124.1"/>
    </source>
</evidence>
<dbReference type="EMBL" id="CP123967">
    <property type="protein sequence ID" value="WGT47196.1"/>
    <property type="molecule type" value="Genomic_DNA"/>
</dbReference>
<evidence type="ECO:0000313" key="6">
    <source>
        <dbReference type="EMBL" id="WGT47196.1"/>
    </source>
</evidence>